<evidence type="ECO:0000256" key="1">
    <source>
        <dbReference type="ARBA" id="ARBA00004141"/>
    </source>
</evidence>
<dbReference type="Ensembl" id="ENSGMOT00000055193.1">
    <property type="protein sequence ID" value="ENSGMOP00000033351.1"/>
    <property type="gene ID" value="ENSGMOG00000026810.1"/>
</dbReference>
<proteinExistence type="predicted"/>
<dbReference type="SUPFAM" id="SSF81338">
    <property type="entry name" value="Aquaporin-like"/>
    <property type="match status" value="1"/>
</dbReference>
<dbReference type="AlphaFoldDB" id="A0A8C5AKT0"/>
<name>A0A8C5AKT0_GADMO</name>
<organism evidence="5 6">
    <name type="scientific">Gadus morhua</name>
    <name type="common">Atlantic cod</name>
    <dbReference type="NCBI Taxonomy" id="8049"/>
    <lineage>
        <taxon>Eukaryota</taxon>
        <taxon>Metazoa</taxon>
        <taxon>Chordata</taxon>
        <taxon>Craniata</taxon>
        <taxon>Vertebrata</taxon>
        <taxon>Euteleostomi</taxon>
        <taxon>Actinopterygii</taxon>
        <taxon>Neopterygii</taxon>
        <taxon>Teleostei</taxon>
        <taxon>Neoteleostei</taxon>
        <taxon>Acanthomorphata</taxon>
        <taxon>Zeiogadaria</taxon>
        <taxon>Gadariae</taxon>
        <taxon>Gadiformes</taxon>
        <taxon>Gadoidei</taxon>
        <taxon>Gadidae</taxon>
        <taxon>Gadus</taxon>
    </lineage>
</organism>
<dbReference type="GO" id="GO:0016020">
    <property type="term" value="C:membrane"/>
    <property type="evidence" value="ECO:0007669"/>
    <property type="project" value="UniProtKB-SubCell"/>
</dbReference>
<keyword evidence="2" id="KW-0812">Transmembrane</keyword>
<dbReference type="InterPro" id="IPR023271">
    <property type="entry name" value="Aquaporin-like"/>
</dbReference>
<comment type="subcellular location">
    <subcellularLocation>
        <location evidence="1">Membrane</location>
        <topology evidence="1">Multi-pass membrane protein</topology>
    </subcellularLocation>
</comment>
<evidence type="ECO:0000313" key="5">
    <source>
        <dbReference type="Ensembl" id="ENSGMOP00000033351.1"/>
    </source>
</evidence>
<dbReference type="PANTHER" id="PTHR21191">
    <property type="entry name" value="AQUAPORIN"/>
    <property type="match status" value="1"/>
</dbReference>
<dbReference type="InterPro" id="IPR051883">
    <property type="entry name" value="AQP11/12_channel"/>
</dbReference>
<evidence type="ECO:0008006" key="7">
    <source>
        <dbReference type="Google" id="ProtNLM"/>
    </source>
</evidence>
<sequence length="312" mass="33555">NKSFEMKLMANGDVGVSVCVLVGVVLLCEASRRLLKKSALFAETALEVYAVEFVSTLQLCCCTHELKLLAEVGRVEPRLSLTLTYLACVVHGLTFGGALGNACGALERACSKRIAGRCALQRVACQFAAACVARAVVPQVWGLGLSDLHLRHKLLGFRCISQIRATLPHTAAVEFAGAFCVHTVISRTQAVEEKYRVHLISVVVTTLVYAGGSVSGAVFNPSLAFSTQFPCSGNSFLEYSLVYWAGPLLGKQADTTATPHLTFSCQVTRLTPLLKLSSCLATLKRCDVDQPLTSRFKIDPLVTSHMGVSNQM</sequence>
<dbReference type="PANTHER" id="PTHR21191:SF7">
    <property type="entry name" value="AQUAPORIN-11"/>
    <property type="match status" value="1"/>
</dbReference>
<keyword evidence="4" id="KW-0472">Membrane</keyword>
<keyword evidence="6" id="KW-1185">Reference proteome</keyword>
<accession>A0A8C5AKT0</accession>
<evidence type="ECO:0000256" key="4">
    <source>
        <dbReference type="ARBA" id="ARBA00023136"/>
    </source>
</evidence>
<dbReference type="GO" id="GO:0005737">
    <property type="term" value="C:cytoplasm"/>
    <property type="evidence" value="ECO:0007669"/>
    <property type="project" value="TreeGrafter"/>
</dbReference>
<keyword evidence="3" id="KW-1133">Transmembrane helix</keyword>
<dbReference type="Proteomes" id="UP000694546">
    <property type="component" value="Chromosome 16"/>
</dbReference>
<protein>
    <recommendedName>
        <fullName evidence="7">Aquaporin</fullName>
    </recommendedName>
</protein>
<dbReference type="GeneTree" id="ENSGT00530000063816"/>
<reference evidence="5" key="2">
    <citation type="submission" date="2025-09" db="UniProtKB">
        <authorList>
            <consortium name="Ensembl"/>
        </authorList>
    </citation>
    <scope>IDENTIFICATION</scope>
</reference>
<evidence type="ECO:0000313" key="6">
    <source>
        <dbReference type="Proteomes" id="UP000694546"/>
    </source>
</evidence>
<reference evidence="5" key="1">
    <citation type="submission" date="2025-08" db="UniProtKB">
        <authorList>
            <consortium name="Ensembl"/>
        </authorList>
    </citation>
    <scope>IDENTIFICATION</scope>
</reference>
<dbReference type="Gene3D" id="1.20.1080.10">
    <property type="entry name" value="Glycerol uptake facilitator protein"/>
    <property type="match status" value="1"/>
</dbReference>
<evidence type="ECO:0000256" key="2">
    <source>
        <dbReference type="ARBA" id="ARBA00022692"/>
    </source>
</evidence>
<dbReference type="GO" id="GO:0015267">
    <property type="term" value="F:channel activity"/>
    <property type="evidence" value="ECO:0007669"/>
    <property type="project" value="TreeGrafter"/>
</dbReference>
<evidence type="ECO:0000256" key="3">
    <source>
        <dbReference type="ARBA" id="ARBA00022989"/>
    </source>
</evidence>